<dbReference type="KEGG" id="oxy:HCG48_18925"/>
<dbReference type="SUPFAM" id="SSF53756">
    <property type="entry name" value="UDP-Glycosyltransferase/glycogen phosphorylase"/>
    <property type="match status" value="1"/>
</dbReference>
<sequence length="416" mass="46423">MSLKILISAYAYRPDKGSEPAISWNLVRELVKFHQIWVITRENNREAVESSLKERPINGLTVIYCRLPHWLEALNRNQRIVQVHYYLWQIAAYFQGKHLHDAIPFDLVHHVTYVKYWGPSFLALLPIPFIWGPVGGGESAPKSFWRDFGKRGKIYEILRDLGRSLGERDPFVRITARRSVLARATTEDTAARLRVLGAPRVEVLSQLGLSDLELDRLGRCPVSDSGTIRFLSIGRLLHWKGFHLGLRAFAAADLPENTEYWIVGDGPERDRLAALATELGIGDRVTFWGALGRDETLDKLGDCVALVHPSLHESGGLVCLEAMAARRPVLCLQLGGPGLQVTPETGIAVPAETPERAVTDLAEAMSCVAGDRALRLQMGETARQRAIAEFSWSAKVRALAQLYDRLALSQPEVANR</sequence>
<dbReference type="InterPro" id="IPR001296">
    <property type="entry name" value="Glyco_trans_1"/>
</dbReference>
<accession>A0A6H1U0L3</accession>
<feature type="domain" description="Glycosyl transferase family 1" evidence="1">
    <location>
        <begin position="225"/>
        <end position="385"/>
    </location>
</feature>
<dbReference type="PANTHER" id="PTHR12526:SF635">
    <property type="entry name" value="GLYCOSYL TRANSFERASE GROUP 1"/>
    <property type="match status" value="1"/>
</dbReference>
<reference evidence="2 3" key="1">
    <citation type="submission" date="2020-04" db="EMBL/GenBank/DDBJ databases">
        <authorList>
            <person name="Basu S."/>
            <person name="Maruthanayagam V."/>
            <person name="Chakraborty S."/>
            <person name="Pramanik A."/>
            <person name="Mukherjee J."/>
            <person name="Brink B."/>
        </authorList>
    </citation>
    <scope>NUCLEOTIDE SEQUENCE [LARGE SCALE GENOMIC DNA]</scope>
    <source>
        <strain evidence="2 3">AP17</strain>
    </source>
</reference>
<dbReference type="RefSeq" id="WP_168570551.1">
    <property type="nucleotide sequence ID" value="NZ_CP051167.1"/>
</dbReference>
<name>A0A6H1U0L3_9CYAN</name>
<keyword evidence="3" id="KW-1185">Reference proteome</keyword>
<dbReference type="PANTHER" id="PTHR12526">
    <property type="entry name" value="GLYCOSYLTRANSFERASE"/>
    <property type="match status" value="1"/>
</dbReference>
<protein>
    <submittedName>
        <fullName evidence="2">Glycosyltransferase family 4 protein</fullName>
    </submittedName>
</protein>
<dbReference type="GO" id="GO:0016757">
    <property type="term" value="F:glycosyltransferase activity"/>
    <property type="evidence" value="ECO:0007669"/>
    <property type="project" value="InterPro"/>
</dbReference>
<dbReference type="AlphaFoldDB" id="A0A6H1U0L3"/>
<keyword evidence="2" id="KW-0808">Transferase</keyword>
<dbReference type="Gene3D" id="3.40.50.2000">
    <property type="entry name" value="Glycogen Phosphorylase B"/>
    <property type="match status" value="3"/>
</dbReference>
<dbReference type="EMBL" id="CP051167">
    <property type="protein sequence ID" value="QIZ72402.1"/>
    <property type="molecule type" value="Genomic_DNA"/>
</dbReference>
<dbReference type="Proteomes" id="UP000500857">
    <property type="component" value="Chromosome"/>
</dbReference>
<evidence type="ECO:0000313" key="2">
    <source>
        <dbReference type="EMBL" id="QIZ72402.1"/>
    </source>
</evidence>
<evidence type="ECO:0000259" key="1">
    <source>
        <dbReference type="Pfam" id="PF00534"/>
    </source>
</evidence>
<proteinExistence type="predicted"/>
<gene>
    <name evidence="2" type="ORF">HCG48_18925</name>
</gene>
<organism evidence="2 3">
    <name type="scientific">Oxynema aestuarii AP17</name>
    <dbReference type="NCBI Taxonomy" id="2064643"/>
    <lineage>
        <taxon>Bacteria</taxon>
        <taxon>Bacillati</taxon>
        <taxon>Cyanobacteriota</taxon>
        <taxon>Cyanophyceae</taxon>
        <taxon>Oscillatoriophycideae</taxon>
        <taxon>Oscillatoriales</taxon>
        <taxon>Oscillatoriaceae</taxon>
        <taxon>Oxynema</taxon>
        <taxon>Oxynema aestuarii</taxon>
    </lineage>
</organism>
<dbReference type="Pfam" id="PF00534">
    <property type="entry name" value="Glycos_transf_1"/>
    <property type="match status" value="1"/>
</dbReference>
<evidence type="ECO:0000313" key="3">
    <source>
        <dbReference type="Proteomes" id="UP000500857"/>
    </source>
</evidence>
<dbReference type="CDD" id="cd03801">
    <property type="entry name" value="GT4_PimA-like"/>
    <property type="match status" value="1"/>
</dbReference>